<evidence type="ECO:0000256" key="1">
    <source>
        <dbReference type="ARBA" id="ARBA00022679"/>
    </source>
</evidence>
<comment type="caution">
    <text evidence="3">The sequence shown here is derived from an EMBL/GenBank/DDBJ whole genome shotgun (WGS) entry which is preliminary data.</text>
</comment>
<dbReference type="CDD" id="cd03818">
    <property type="entry name" value="GT4_ExpC-like"/>
    <property type="match status" value="1"/>
</dbReference>
<feature type="domain" description="Glycosyl transferase family 4" evidence="2">
    <location>
        <begin position="37"/>
        <end position="200"/>
    </location>
</feature>
<dbReference type="PANTHER" id="PTHR46401">
    <property type="entry name" value="GLYCOSYLTRANSFERASE WBBK-RELATED"/>
    <property type="match status" value="1"/>
</dbReference>
<dbReference type="Pfam" id="PF13692">
    <property type="entry name" value="Glyco_trans_1_4"/>
    <property type="match status" value="1"/>
</dbReference>
<evidence type="ECO:0000313" key="4">
    <source>
        <dbReference type="Proteomes" id="UP000621455"/>
    </source>
</evidence>
<evidence type="ECO:0000259" key="2">
    <source>
        <dbReference type="Pfam" id="PF12000"/>
    </source>
</evidence>
<keyword evidence="4" id="KW-1185">Reference proteome</keyword>
<gene>
    <name evidence="3" type="ORF">F2P44_09050</name>
</gene>
<dbReference type="SUPFAM" id="SSF53756">
    <property type="entry name" value="UDP-Glycosyltransferase/glycogen phosphorylase"/>
    <property type="match status" value="1"/>
</dbReference>
<evidence type="ECO:0000313" key="3">
    <source>
        <dbReference type="EMBL" id="NHZ79421.1"/>
    </source>
</evidence>
<dbReference type="EMBL" id="WHJG01000007">
    <property type="protein sequence ID" value="NHZ79421.1"/>
    <property type="molecule type" value="Genomic_DNA"/>
</dbReference>
<dbReference type="InterPro" id="IPR022623">
    <property type="entry name" value="Glyco_trans_4"/>
</dbReference>
<dbReference type="PANTHER" id="PTHR46401:SF2">
    <property type="entry name" value="GLYCOSYLTRANSFERASE WBBK-RELATED"/>
    <property type="match status" value="1"/>
</dbReference>
<proteinExistence type="predicted"/>
<name>A0ABX0N830_9BURK</name>
<reference evidence="3 4" key="1">
    <citation type="submission" date="2019-10" db="EMBL/GenBank/DDBJ databases">
        <title>Taxonomy of Antarctic Massilia spp.: description of Massilia rubra sp. nov., Massilia aquatica sp. nov., Massilia mucilaginosa sp. nov., Massilia frigida sp. nov. isolated from streams, lakes and regoliths.</title>
        <authorList>
            <person name="Holochova P."/>
            <person name="Sedlacek I."/>
            <person name="Kralova S."/>
            <person name="Maslanova I."/>
            <person name="Busse H.-J."/>
            <person name="Stankova E."/>
            <person name="Vrbovska V."/>
            <person name="Kovarovic V."/>
            <person name="Bartak M."/>
            <person name="Svec P."/>
            <person name="Pantucek R."/>
        </authorList>
    </citation>
    <scope>NUCLEOTIDE SEQUENCE [LARGE SCALE GENOMIC DNA]</scope>
    <source>
        <strain evidence="3 4">CCM 8695</strain>
    </source>
</reference>
<organism evidence="3 4">
    <name type="scientific">Massilia frigida</name>
    <dbReference type="NCBI Taxonomy" id="2609281"/>
    <lineage>
        <taxon>Bacteria</taxon>
        <taxon>Pseudomonadati</taxon>
        <taxon>Pseudomonadota</taxon>
        <taxon>Betaproteobacteria</taxon>
        <taxon>Burkholderiales</taxon>
        <taxon>Oxalobacteraceae</taxon>
        <taxon>Telluria group</taxon>
        <taxon>Massilia</taxon>
    </lineage>
</organism>
<keyword evidence="1" id="KW-0808">Transferase</keyword>
<dbReference type="Proteomes" id="UP000621455">
    <property type="component" value="Unassembled WGS sequence"/>
</dbReference>
<accession>A0ABX0N830</accession>
<sequence>MTALPPRRVQRILFIHQNFPGQFGRIAASLARDPRYDVLAVGKDGCPGLPGVRTLAYQLHREPAPATHHYAKPFEAGILYGQACLRLLITVKEKGFVPDVIIAHPGWGETLFVKEVFPLARLIHFSEFYYHTDDADVGFDPEFPSTIDDRARVRAKNALQLLNLEACDLAVAPTQWQKSLHPRAYHDKIHLIHEGIDTDFMRPNPDAAFTLPNGKVLRPGDPVLTYVSRNLEPYRGFHIFMRALPQILADNPACDVVLAGGADVSYGARTADGRSWRDTMLAEVTVDPERVHFLDRISYARYRDLLQVSAAHVYLTYPFVLSWSMLEAMACGCLVIGSDTAPVTEVIRDGENGLLVDFFDTAAIAAAVSRALQHPAPLRPLRERAVQSITEGYGVDKGIAGYRALIRTALAQADTRDARLQA</sequence>
<dbReference type="Pfam" id="PF12000">
    <property type="entry name" value="Glyco_trans_4_3"/>
    <property type="match status" value="1"/>
</dbReference>
<dbReference type="Gene3D" id="3.40.50.2000">
    <property type="entry name" value="Glycogen Phosphorylase B"/>
    <property type="match status" value="1"/>
</dbReference>
<protein>
    <submittedName>
        <fullName evidence="3">Glycosyltransferase</fullName>
    </submittedName>
</protein>